<accession>A0ABR3EXW2</accession>
<dbReference type="Proteomes" id="UP001465976">
    <property type="component" value="Unassembled WGS sequence"/>
</dbReference>
<evidence type="ECO:0000313" key="3">
    <source>
        <dbReference type="Proteomes" id="UP001465976"/>
    </source>
</evidence>
<protein>
    <submittedName>
        <fullName evidence="2">Uncharacterized protein</fullName>
    </submittedName>
</protein>
<feature type="region of interest" description="Disordered" evidence="1">
    <location>
        <begin position="100"/>
        <end position="131"/>
    </location>
</feature>
<evidence type="ECO:0000313" key="2">
    <source>
        <dbReference type="EMBL" id="KAL0567729.1"/>
    </source>
</evidence>
<sequence>MQERKEMNDAIQRSLRDAEEVESKPKRRAKTSVKALPIGRAKRSKAKRNVQSSPVVRLTTPPRTRSPARSSPGTTSTSFIRELSDSDFELPTLEEAVLQWKSRGSSSTSINSTPTRKRSLEDRGVSSSSYTPPKRLIACIELDSDGEIIENPPETFQPRLERRKSLESSLDDLYNGLFQL</sequence>
<name>A0ABR3EXW2_9AGAR</name>
<feature type="region of interest" description="Disordered" evidence="1">
    <location>
        <begin position="1"/>
        <end position="84"/>
    </location>
</feature>
<comment type="caution">
    <text evidence="2">The sequence shown here is derived from an EMBL/GenBank/DDBJ whole genome shotgun (WGS) entry which is preliminary data.</text>
</comment>
<gene>
    <name evidence="2" type="ORF">V5O48_014264</name>
</gene>
<dbReference type="EMBL" id="JBAHYK010001514">
    <property type="protein sequence ID" value="KAL0567729.1"/>
    <property type="molecule type" value="Genomic_DNA"/>
</dbReference>
<keyword evidence="3" id="KW-1185">Reference proteome</keyword>
<evidence type="ECO:0000256" key="1">
    <source>
        <dbReference type="SAM" id="MobiDB-lite"/>
    </source>
</evidence>
<proteinExistence type="predicted"/>
<feature type="compositionally biased region" description="Basic and acidic residues" evidence="1">
    <location>
        <begin position="1"/>
        <end position="24"/>
    </location>
</feature>
<reference evidence="2 3" key="1">
    <citation type="submission" date="2024-02" db="EMBL/GenBank/DDBJ databases">
        <title>A draft genome for the cacao thread blight pathogen Marasmius crinis-equi.</title>
        <authorList>
            <person name="Cohen S.P."/>
            <person name="Baruah I.K."/>
            <person name="Amoako-Attah I."/>
            <person name="Bukari Y."/>
            <person name="Meinhardt L.W."/>
            <person name="Bailey B.A."/>
        </authorList>
    </citation>
    <scope>NUCLEOTIDE SEQUENCE [LARGE SCALE GENOMIC DNA]</scope>
    <source>
        <strain evidence="2 3">GH-76</strain>
    </source>
</reference>
<organism evidence="2 3">
    <name type="scientific">Marasmius crinis-equi</name>
    <dbReference type="NCBI Taxonomy" id="585013"/>
    <lineage>
        <taxon>Eukaryota</taxon>
        <taxon>Fungi</taxon>
        <taxon>Dikarya</taxon>
        <taxon>Basidiomycota</taxon>
        <taxon>Agaricomycotina</taxon>
        <taxon>Agaricomycetes</taxon>
        <taxon>Agaricomycetidae</taxon>
        <taxon>Agaricales</taxon>
        <taxon>Marasmiineae</taxon>
        <taxon>Marasmiaceae</taxon>
        <taxon>Marasmius</taxon>
    </lineage>
</organism>
<feature type="compositionally biased region" description="Low complexity" evidence="1">
    <location>
        <begin position="53"/>
        <end position="78"/>
    </location>
</feature>
<feature type="compositionally biased region" description="Low complexity" evidence="1">
    <location>
        <begin position="102"/>
        <end position="114"/>
    </location>
</feature>